<comment type="caution">
    <text evidence="1">The sequence shown here is derived from an EMBL/GenBank/DDBJ whole genome shotgun (WGS) entry which is preliminary data.</text>
</comment>
<evidence type="ECO:0000313" key="2">
    <source>
        <dbReference type="Proteomes" id="UP000814140"/>
    </source>
</evidence>
<dbReference type="Proteomes" id="UP000814140">
    <property type="component" value="Unassembled WGS sequence"/>
</dbReference>
<gene>
    <name evidence="1" type="ORF">BV25DRAFT_1911520</name>
</gene>
<keyword evidence="2" id="KW-1185">Reference proteome</keyword>
<evidence type="ECO:0000313" key="1">
    <source>
        <dbReference type="EMBL" id="KAI0067625.1"/>
    </source>
</evidence>
<reference evidence="1" key="2">
    <citation type="journal article" date="2022" name="New Phytol.">
        <title>Evolutionary transition to the ectomycorrhizal habit in the genomes of a hyperdiverse lineage of mushroom-forming fungi.</title>
        <authorList>
            <person name="Looney B."/>
            <person name="Miyauchi S."/>
            <person name="Morin E."/>
            <person name="Drula E."/>
            <person name="Courty P.E."/>
            <person name="Kohler A."/>
            <person name="Kuo A."/>
            <person name="LaButti K."/>
            <person name="Pangilinan J."/>
            <person name="Lipzen A."/>
            <person name="Riley R."/>
            <person name="Andreopoulos W."/>
            <person name="He G."/>
            <person name="Johnson J."/>
            <person name="Nolan M."/>
            <person name="Tritt A."/>
            <person name="Barry K.W."/>
            <person name="Grigoriev I.V."/>
            <person name="Nagy L.G."/>
            <person name="Hibbett D."/>
            <person name="Henrissat B."/>
            <person name="Matheny P.B."/>
            <person name="Labbe J."/>
            <person name="Martin F.M."/>
        </authorList>
    </citation>
    <scope>NUCLEOTIDE SEQUENCE</scope>
    <source>
        <strain evidence="1">HHB10654</strain>
    </source>
</reference>
<sequence length="384" mass="41708">MPVDGGLIIAQPALDRSGRRKSVYMHTAIAAPFPESQRHQRKSRSRKAPHGPRMLPSPTGSDSSSIHAFDLADLASIWSDESDLTLHDIALSDSESEYSAFSSHATSSASPSSSRLPSPQSSTPGLAATRPFDHDREPDHVAPEPEFEDPAPEYAYDEREFSPALLAELDDELRADPRAAFAAVCYAACTKVPPTPAPHVQTFPQGQAHRSRSVARRRAPPLQVVPDWRMSRSETDLTFGDALESRRTRAPAEEFGFVRVPSYSISASGVLTLERPLQHAPGYSKPLPSLPPPLPPASPMQSPASPFRSPPPPFSALYSPPPPFTPTAPPGSTFVSFIALEEPAFPTTSPEDTVGFFPVRRHERAKSLGKVGRFISRMKGARPE</sequence>
<accession>A0ACB8TGV7</accession>
<protein>
    <submittedName>
        <fullName evidence="1">Uncharacterized protein</fullName>
    </submittedName>
</protein>
<dbReference type="EMBL" id="MU277189">
    <property type="protein sequence ID" value="KAI0067625.1"/>
    <property type="molecule type" value="Genomic_DNA"/>
</dbReference>
<organism evidence="1 2">
    <name type="scientific">Artomyces pyxidatus</name>
    <dbReference type="NCBI Taxonomy" id="48021"/>
    <lineage>
        <taxon>Eukaryota</taxon>
        <taxon>Fungi</taxon>
        <taxon>Dikarya</taxon>
        <taxon>Basidiomycota</taxon>
        <taxon>Agaricomycotina</taxon>
        <taxon>Agaricomycetes</taxon>
        <taxon>Russulales</taxon>
        <taxon>Auriscalpiaceae</taxon>
        <taxon>Artomyces</taxon>
    </lineage>
</organism>
<name>A0ACB8TGV7_9AGAM</name>
<reference evidence="1" key="1">
    <citation type="submission" date="2021-03" db="EMBL/GenBank/DDBJ databases">
        <authorList>
            <consortium name="DOE Joint Genome Institute"/>
            <person name="Ahrendt S."/>
            <person name="Looney B.P."/>
            <person name="Miyauchi S."/>
            <person name="Morin E."/>
            <person name="Drula E."/>
            <person name="Courty P.E."/>
            <person name="Chicoki N."/>
            <person name="Fauchery L."/>
            <person name="Kohler A."/>
            <person name="Kuo A."/>
            <person name="Labutti K."/>
            <person name="Pangilinan J."/>
            <person name="Lipzen A."/>
            <person name="Riley R."/>
            <person name="Andreopoulos W."/>
            <person name="He G."/>
            <person name="Johnson J."/>
            <person name="Barry K.W."/>
            <person name="Grigoriev I.V."/>
            <person name="Nagy L."/>
            <person name="Hibbett D."/>
            <person name="Henrissat B."/>
            <person name="Matheny P.B."/>
            <person name="Labbe J."/>
            <person name="Martin F."/>
        </authorList>
    </citation>
    <scope>NUCLEOTIDE SEQUENCE</scope>
    <source>
        <strain evidence="1">HHB10654</strain>
    </source>
</reference>
<proteinExistence type="predicted"/>